<protein>
    <submittedName>
        <fullName evidence="1">AAA family ATPase</fullName>
    </submittedName>
</protein>
<accession>A0A7X2MIA6</accession>
<evidence type="ECO:0000313" key="1">
    <source>
        <dbReference type="EMBL" id="MSE13604.1"/>
    </source>
</evidence>
<sequence length="164" mass="18552">MTYMTNAALSPEKLLWLNAEEHVKKLTGLYQARKGHFYVQGWTGTGKSVVGRELAARLNGDYFSYELLTSHEYEAGLNEMISRIKASDKAIIILDGFFPAVAAEAMSHQLREFRKKGVSLFIFSQEPLIKASPDVYLLTREINTIAEFRYSSQAGNSVTFYQIK</sequence>
<dbReference type="EMBL" id="WKLC01000001">
    <property type="protein sequence ID" value="MSE13604.1"/>
    <property type="molecule type" value="Genomic_DNA"/>
</dbReference>
<dbReference type="AlphaFoldDB" id="A0A7X2MIA6"/>
<dbReference type="Proteomes" id="UP000461948">
    <property type="component" value="Unassembled WGS sequence"/>
</dbReference>
<organism evidence="1 2">
    <name type="scientific">Enterobacter agglomerans</name>
    <name type="common">Erwinia herbicola</name>
    <name type="synonym">Pantoea agglomerans</name>
    <dbReference type="NCBI Taxonomy" id="549"/>
    <lineage>
        <taxon>Bacteria</taxon>
        <taxon>Pseudomonadati</taxon>
        <taxon>Pseudomonadota</taxon>
        <taxon>Gammaproteobacteria</taxon>
        <taxon>Enterobacterales</taxon>
        <taxon>Erwiniaceae</taxon>
        <taxon>Pantoea</taxon>
        <taxon>Pantoea agglomerans group</taxon>
    </lineage>
</organism>
<gene>
    <name evidence="1" type="ORF">GKC49_00045</name>
</gene>
<evidence type="ECO:0000313" key="2">
    <source>
        <dbReference type="Proteomes" id="UP000461948"/>
    </source>
</evidence>
<dbReference type="InterPro" id="IPR027417">
    <property type="entry name" value="P-loop_NTPase"/>
</dbReference>
<comment type="caution">
    <text evidence="1">The sequence shown here is derived from an EMBL/GenBank/DDBJ whole genome shotgun (WGS) entry which is preliminary data.</text>
</comment>
<reference evidence="1 2" key="1">
    <citation type="submission" date="2019-11" db="EMBL/GenBank/DDBJ databases">
        <title>Draft Genome Sequence of Plant Growth-Promoting Rhizosphere-Associated Bacteria.</title>
        <authorList>
            <person name="Vasilyev I.Y."/>
            <person name="Radchenko V."/>
            <person name="Ilnitskaya E.V."/>
        </authorList>
    </citation>
    <scope>NUCLEOTIDE SEQUENCE [LARGE SCALE GENOMIC DNA]</scope>
    <source>
        <strain evidence="1 2">VRA_MhP_f</strain>
    </source>
</reference>
<proteinExistence type="predicted"/>
<dbReference type="SUPFAM" id="SSF52540">
    <property type="entry name" value="P-loop containing nucleoside triphosphate hydrolases"/>
    <property type="match status" value="1"/>
</dbReference>
<name>A0A7X2MIA6_ENTAG</name>